<evidence type="ECO:0008006" key="3">
    <source>
        <dbReference type="Google" id="ProtNLM"/>
    </source>
</evidence>
<proteinExistence type="predicted"/>
<reference evidence="1 2" key="1">
    <citation type="submission" date="2024-06" db="EMBL/GenBank/DDBJ databases">
        <title>Genomic Encyclopedia of Type Strains, Phase IV (KMG-IV): sequencing the most valuable type-strain genomes for metagenomic binning, comparative biology and taxonomic classification.</title>
        <authorList>
            <person name="Goeker M."/>
        </authorList>
    </citation>
    <scope>NUCLEOTIDE SEQUENCE [LARGE SCALE GENOMIC DNA]</scope>
    <source>
        <strain evidence="1 2">DSM 19261</strain>
    </source>
</reference>
<dbReference type="EMBL" id="JBEPLZ010000002">
    <property type="protein sequence ID" value="MET3569020.1"/>
    <property type="molecule type" value="Genomic_DNA"/>
</dbReference>
<organism evidence="1 2">
    <name type="scientific">Enterocloster citroniae</name>
    <dbReference type="NCBI Taxonomy" id="358743"/>
    <lineage>
        <taxon>Bacteria</taxon>
        <taxon>Bacillati</taxon>
        <taxon>Bacillota</taxon>
        <taxon>Clostridia</taxon>
        <taxon>Lachnospirales</taxon>
        <taxon>Lachnospiraceae</taxon>
        <taxon>Enterocloster</taxon>
    </lineage>
</organism>
<name>A0ABV2FSJ8_9FIRM</name>
<evidence type="ECO:0000313" key="1">
    <source>
        <dbReference type="EMBL" id="MET3569020.1"/>
    </source>
</evidence>
<comment type="caution">
    <text evidence="1">The sequence shown here is derived from an EMBL/GenBank/DDBJ whole genome shotgun (WGS) entry which is preliminary data.</text>
</comment>
<sequence length="47" mass="5243">MKFIAKCLIVVLAIVLALAVYDTVFNGLLKGDGYRPVTEQMREISKD</sequence>
<gene>
    <name evidence="1" type="ORF">ABID13_000639</name>
</gene>
<protein>
    <recommendedName>
        <fullName evidence="3">Cyclic lactone autoinducer peptide</fullName>
    </recommendedName>
</protein>
<keyword evidence="2" id="KW-1185">Reference proteome</keyword>
<evidence type="ECO:0000313" key="2">
    <source>
        <dbReference type="Proteomes" id="UP001549200"/>
    </source>
</evidence>
<dbReference type="GeneID" id="93161921"/>
<dbReference type="Proteomes" id="UP001549200">
    <property type="component" value="Unassembled WGS sequence"/>
</dbReference>
<dbReference type="RefSeq" id="WP_166459898.1">
    <property type="nucleotide sequence ID" value="NZ_CAJMFN010000030.1"/>
</dbReference>
<accession>A0ABV2FSJ8</accession>